<evidence type="ECO:0000313" key="1">
    <source>
        <dbReference type="EMBL" id="KAK3319662.1"/>
    </source>
</evidence>
<accession>A0AAE0I7N0</accession>
<name>A0AAE0I7N0_9PEZI</name>
<dbReference type="Proteomes" id="UP001286456">
    <property type="component" value="Unassembled WGS sequence"/>
</dbReference>
<sequence>MTRPEYFDTTSFLTYWQYSRLVLHDSETPKWLYGARRDDFREHLRAIFLPEGLVLFGDCAHQGSATSAPRSPQRSSDTPQKLCMTCLADVFQWTLVSALHIVLHSMVVPMLLANLSLGVQLSDTLCEVQNHLLLLIILRFFEVYISIGSIPRVWPSRDISFAIPFLHCVGVALPHLGHGLFYVCKLCASLCGHLNGFFNRDQLIRLLGWNAYRQLGDLPSSVGSFLLFLNDLDNPLGLRSCGYHLPDGETWFNKAETQVENIRNGYLVLRLGQYPDMFTAPWLRWLNRIYLHYRVWQRRKAATQAYRELEEEADRISRYEVNSANSRYPDIRNFYVRIPWDGKVDLKDTGIEKEAGSICIVADPAARLGPDVRRVSRSWDSSESD</sequence>
<evidence type="ECO:0000313" key="2">
    <source>
        <dbReference type="Proteomes" id="UP001286456"/>
    </source>
</evidence>
<gene>
    <name evidence="1" type="ORF">B0T19DRAFT_445464</name>
</gene>
<protein>
    <submittedName>
        <fullName evidence="1">Uncharacterized protein</fullName>
    </submittedName>
</protein>
<reference evidence="1" key="2">
    <citation type="submission" date="2023-06" db="EMBL/GenBank/DDBJ databases">
        <authorList>
            <consortium name="Lawrence Berkeley National Laboratory"/>
            <person name="Haridas S."/>
            <person name="Hensen N."/>
            <person name="Bonometti L."/>
            <person name="Westerberg I."/>
            <person name="Brannstrom I.O."/>
            <person name="Guillou S."/>
            <person name="Cros-Aarteil S."/>
            <person name="Calhoun S."/>
            <person name="Kuo A."/>
            <person name="Mondo S."/>
            <person name="Pangilinan J."/>
            <person name="Riley R."/>
            <person name="Labutti K."/>
            <person name="Andreopoulos B."/>
            <person name="Lipzen A."/>
            <person name="Chen C."/>
            <person name="Yanf M."/>
            <person name="Daum C."/>
            <person name="Ng V."/>
            <person name="Clum A."/>
            <person name="Steindorff A."/>
            <person name="Ohm R."/>
            <person name="Martin F."/>
            <person name="Silar P."/>
            <person name="Natvig D."/>
            <person name="Lalanne C."/>
            <person name="Gautier V."/>
            <person name="Ament-Velasquez S.L."/>
            <person name="Kruys A."/>
            <person name="Hutchinson M.I."/>
            <person name="Powell A.J."/>
            <person name="Barry K."/>
            <person name="Miller A.N."/>
            <person name="Grigoriev I.V."/>
            <person name="Debuchy R."/>
            <person name="Gladieux P."/>
            <person name="Thoren M.H."/>
            <person name="Johannesson H."/>
        </authorList>
    </citation>
    <scope>NUCLEOTIDE SEQUENCE</scope>
    <source>
        <strain evidence="1">SMH4131-1</strain>
    </source>
</reference>
<dbReference type="AlphaFoldDB" id="A0AAE0I7N0"/>
<comment type="caution">
    <text evidence="1">The sequence shown here is derived from an EMBL/GenBank/DDBJ whole genome shotgun (WGS) entry which is preliminary data.</text>
</comment>
<dbReference type="EMBL" id="JAUEPO010000006">
    <property type="protein sequence ID" value="KAK3319662.1"/>
    <property type="molecule type" value="Genomic_DNA"/>
</dbReference>
<proteinExistence type="predicted"/>
<reference evidence="1" key="1">
    <citation type="journal article" date="2023" name="Mol. Phylogenet. Evol.">
        <title>Genome-scale phylogeny and comparative genomics of the fungal order Sordariales.</title>
        <authorList>
            <person name="Hensen N."/>
            <person name="Bonometti L."/>
            <person name="Westerberg I."/>
            <person name="Brannstrom I.O."/>
            <person name="Guillou S."/>
            <person name="Cros-Aarteil S."/>
            <person name="Calhoun S."/>
            <person name="Haridas S."/>
            <person name="Kuo A."/>
            <person name="Mondo S."/>
            <person name="Pangilinan J."/>
            <person name="Riley R."/>
            <person name="LaButti K."/>
            <person name="Andreopoulos B."/>
            <person name="Lipzen A."/>
            <person name="Chen C."/>
            <person name="Yan M."/>
            <person name="Daum C."/>
            <person name="Ng V."/>
            <person name="Clum A."/>
            <person name="Steindorff A."/>
            <person name="Ohm R.A."/>
            <person name="Martin F."/>
            <person name="Silar P."/>
            <person name="Natvig D.O."/>
            <person name="Lalanne C."/>
            <person name="Gautier V."/>
            <person name="Ament-Velasquez S.L."/>
            <person name="Kruys A."/>
            <person name="Hutchinson M.I."/>
            <person name="Powell A.J."/>
            <person name="Barry K."/>
            <person name="Miller A.N."/>
            <person name="Grigoriev I.V."/>
            <person name="Debuchy R."/>
            <person name="Gladieux P."/>
            <person name="Hiltunen Thoren M."/>
            <person name="Johannesson H."/>
        </authorList>
    </citation>
    <scope>NUCLEOTIDE SEQUENCE</scope>
    <source>
        <strain evidence="1">SMH4131-1</strain>
    </source>
</reference>
<keyword evidence="2" id="KW-1185">Reference proteome</keyword>
<organism evidence="1 2">
    <name type="scientific">Cercophora scortea</name>
    <dbReference type="NCBI Taxonomy" id="314031"/>
    <lineage>
        <taxon>Eukaryota</taxon>
        <taxon>Fungi</taxon>
        <taxon>Dikarya</taxon>
        <taxon>Ascomycota</taxon>
        <taxon>Pezizomycotina</taxon>
        <taxon>Sordariomycetes</taxon>
        <taxon>Sordariomycetidae</taxon>
        <taxon>Sordariales</taxon>
        <taxon>Lasiosphaeriaceae</taxon>
        <taxon>Cercophora</taxon>
    </lineage>
</organism>